<dbReference type="KEGG" id="ima:PO878_10790"/>
<keyword evidence="3" id="KW-1185">Reference proteome</keyword>
<evidence type="ECO:0000313" key="2">
    <source>
        <dbReference type="EMBL" id="WCO69209.1"/>
    </source>
</evidence>
<proteinExistence type="predicted"/>
<accession>A0AAE9YE83</accession>
<protein>
    <submittedName>
        <fullName evidence="2">Uncharacterized protein</fullName>
    </submittedName>
</protein>
<reference evidence="2" key="1">
    <citation type="submission" date="2023-01" db="EMBL/GenBank/DDBJ databases">
        <title>The diversity of Class Acidimicrobiia in South China Sea sediment environments and the proposal of Iamia marina sp. nov., a novel species of the genus Iamia.</title>
        <authorList>
            <person name="He Y."/>
            <person name="Tian X."/>
        </authorList>
    </citation>
    <scope>NUCLEOTIDE SEQUENCE</scope>
    <source>
        <strain evidence="2">DSM 19957</strain>
    </source>
</reference>
<evidence type="ECO:0000313" key="3">
    <source>
        <dbReference type="Proteomes" id="UP001216390"/>
    </source>
</evidence>
<dbReference type="AlphaFoldDB" id="A0AAE9YE83"/>
<gene>
    <name evidence="2" type="ORF">PO878_10790</name>
</gene>
<dbReference type="EMBL" id="CP116942">
    <property type="protein sequence ID" value="WCO69209.1"/>
    <property type="molecule type" value="Genomic_DNA"/>
</dbReference>
<dbReference type="Proteomes" id="UP001216390">
    <property type="component" value="Chromosome"/>
</dbReference>
<dbReference type="PROSITE" id="PS51257">
    <property type="entry name" value="PROKAR_LIPOPROTEIN"/>
    <property type="match status" value="1"/>
</dbReference>
<organism evidence="2 3">
    <name type="scientific">Iamia majanohamensis</name>
    <dbReference type="NCBI Taxonomy" id="467976"/>
    <lineage>
        <taxon>Bacteria</taxon>
        <taxon>Bacillati</taxon>
        <taxon>Actinomycetota</taxon>
        <taxon>Acidimicrobiia</taxon>
        <taxon>Acidimicrobiales</taxon>
        <taxon>Iamiaceae</taxon>
        <taxon>Iamia</taxon>
    </lineage>
</organism>
<feature type="signal peptide" evidence="1">
    <location>
        <begin position="1"/>
        <end position="25"/>
    </location>
</feature>
<keyword evidence="1" id="KW-0732">Signal</keyword>
<sequence>MRRRSVAVTWCAALALLGATLGCSGGSDDDDPLAALGRAGLDPGSVTALVGRAAHDPGEGAPVAQYFNLRRLRTGAGLADDLEGEELVEEAFLDEMADGTPAEPYSALIRLALEEPGVLPLSRVAATYTDLTVPGSVLLGDWDPEAVAEAYAEVVGPVEEEQADGYRVLRAADEAPEGDDGGSGDPVATRVYSEAAVALSSDGAEVVFGAEGDGLGALADDEEDTALALPGVDEVAAALDAAAVYTAALFLDVGSVGGEGPLPEPWSTGAVATGFDDEAGSTAYAVLWHEDDAAAEANAEALAEELEATDRCREPASTTVDGSLLVGSCAFDGRWVSEVVGRYPLGPLFS</sequence>
<dbReference type="RefSeq" id="WP_272738722.1">
    <property type="nucleotide sequence ID" value="NZ_CP116942.1"/>
</dbReference>
<feature type="chain" id="PRO_5042231697" evidence="1">
    <location>
        <begin position="26"/>
        <end position="350"/>
    </location>
</feature>
<name>A0AAE9YE83_9ACTN</name>
<evidence type="ECO:0000256" key="1">
    <source>
        <dbReference type="SAM" id="SignalP"/>
    </source>
</evidence>